<reference evidence="1" key="2">
    <citation type="submission" date="2020-11" db="EMBL/GenBank/DDBJ databases">
        <authorList>
            <person name="McCartney M.A."/>
            <person name="Auch B."/>
            <person name="Kono T."/>
            <person name="Mallez S."/>
            <person name="Becker A."/>
            <person name="Gohl D.M."/>
            <person name="Silverstein K.A.T."/>
            <person name="Koren S."/>
            <person name="Bechman K.B."/>
            <person name="Herman A."/>
            <person name="Abrahante J.E."/>
            <person name="Garbe J."/>
        </authorList>
    </citation>
    <scope>NUCLEOTIDE SEQUENCE</scope>
    <source>
        <strain evidence="1">Duluth1</strain>
        <tissue evidence="1">Whole animal</tissue>
    </source>
</reference>
<proteinExistence type="predicted"/>
<organism evidence="1 2">
    <name type="scientific">Dreissena polymorpha</name>
    <name type="common">Zebra mussel</name>
    <name type="synonym">Mytilus polymorpha</name>
    <dbReference type="NCBI Taxonomy" id="45954"/>
    <lineage>
        <taxon>Eukaryota</taxon>
        <taxon>Metazoa</taxon>
        <taxon>Spiralia</taxon>
        <taxon>Lophotrochozoa</taxon>
        <taxon>Mollusca</taxon>
        <taxon>Bivalvia</taxon>
        <taxon>Autobranchia</taxon>
        <taxon>Heteroconchia</taxon>
        <taxon>Euheterodonta</taxon>
        <taxon>Imparidentia</taxon>
        <taxon>Neoheterodontei</taxon>
        <taxon>Myida</taxon>
        <taxon>Dreissenoidea</taxon>
        <taxon>Dreissenidae</taxon>
        <taxon>Dreissena</taxon>
    </lineage>
</organism>
<dbReference type="AlphaFoldDB" id="A0A9D4GY56"/>
<evidence type="ECO:0000313" key="2">
    <source>
        <dbReference type="Proteomes" id="UP000828390"/>
    </source>
</evidence>
<dbReference type="EMBL" id="JAIWYP010000005">
    <property type="protein sequence ID" value="KAH3823574.1"/>
    <property type="molecule type" value="Genomic_DNA"/>
</dbReference>
<reference evidence="1" key="1">
    <citation type="journal article" date="2019" name="bioRxiv">
        <title>The Genome of the Zebra Mussel, Dreissena polymorpha: A Resource for Invasive Species Research.</title>
        <authorList>
            <person name="McCartney M.A."/>
            <person name="Auch B."/>
            <person name="Kono T."/>
            <person name="Mallez S."/>
            <person name="Zhang Y."/>
            <person name="Obille A."/>
            <person name="Becker A."/>
            <person name="Abrahante J.E."/>
            <person name="Garbe J."/>
            <person name="Badalamenti J.P."/>
            <person name="Herman A."/>
            <person name="Mangelson H."/>
            <person name="Liachko I."/>
            <person name="Sullivan S."/>
            <person name="Sone E.D."/>
            <person name="Koren S."/>
            <person name="Silverstein K.A.T."/>
            <person name="Beckman K.B."/>
            <person name="Gohl D.M."/>
        </authorList>
    </citation>
    <scope>NUCLEOTIDE SEQUENCE</scope>
    <source>
        <strain evidence="1">Duluth1</strain>
        <tissue evidence="1">Whole animal</tissue>
    </source>
</reference>
<keyword evidence="2" id="KW-1185">Reference proteome</keyword>
<name>A0A9D4GY56_DREPO</name>
<protein>
    <submittedName>
        <fullName evidence="1">Uncharacterized protein</fullName>
    </submittedName>
</protein>
<accession>A0A9D4GY56</accession>
<gene>
    <name evidence="1" type="ORF">DPMN_125382</name>
</gene>
<comment type="caution">
    <text evidence="1">The sequence shown here is derived from an EMBL/GenBank/DDBJ whole genome shotgun (WGS) entry which is preliminary data.</text>
</comment>
<evidence type="ECO:0000313" key="1">
    <source>
        <dbReference type="EMBL" id="KAH3823574.1"/>
    </source>
</evidence>
<dbReference type="Proteomes" id="UP000828390">
    <property type="component" value="Unassembled WGS sequence"/>
</dbReference>
<sequence length="117" mass="13382">MHLTPEKEPNLKQMESQLEICKARQNSMNTKEQRCGLEYNIGAKAATSQGSHGIHREVKSNITNLEPRLKHHVVLMSYPKPISCLLINVTILPQDINIEYIMTHKIKTSILYLVKSM</sequence>